<feature type="binding site" evidence="11">
    <location>
        <begin position="355"/>
        <end position="362"/>
    </location>
    <ligand>
        <name>ATP</name>
        <dbReference type="ChEBI" id="CHEBI:30616"/>
        <label>2</label>
    </ligand>
</feature>
<dbReference type="SMART" id="SM00382">
    <property type="entry name" value="AAA"/>
    <property type="match status" value="2"/>
</dbReference>
<dbReference type="EMBL" id="MUYU01000007">
    <property type="protein sequence ID" value="OOS25159.1"/>
    <property type="molecule type" value="Genomic_DNA"/>
</dbReference>
<comment type="subcellular location">
    <subcellularLocation>
        <location evidence="11">Cytoplasm</location>
    </subcellularLocation>
    <text evidence="11">Associates with ribosomes.</text>
</comment>
<evidence type="ECO:0000256" key="4">
    <source>
        <dbReference type="ARBA" id="ARBA00022763"/>
    </source>
</evidence>
<dbReference type="GO" id="GO:0005737">
    <property type="term" value="C:cytoplasm"/>
    <property type="evidence" value="ECO:0007669"/>
    <property type="project" value="UniProtKB-SubCell"/>
</dbReference>
<dbReference type="Pfam" id="PF12848">
    <property type="entry name" value="ABC_tran_Xtn"/>
    <property type="match status" value="1"/>
</dbReference>
<evidence type="ECO:0000256" key="9">
    <source>
        <dbReference type="ARBA" id="ARBA00049360"/>
    </source>
</evidence>
<accession>A0A1T0CSG1</accession>
<comment type="caution">
    <text evidence="14">The sequence shown here is derived from an EMBL/GenBank/DDBJ whole genome shotgun (WGS) entry which is preliminary data.</text>
</comment>
<dbReference type="STRING" id="470453.B0680_03130"/>
<dbReference type="Gene3D" id="1.10.287.380">
    <property type="entry name" value="Valyl-tRNA synthetase, C-terminal domain"/>
    <property type="match status" value="1"/>
</dbReference>
<dbReference type="PROSITE" id="PS00211">
    <property type="entry name" value="ABC_TRANSPORTER_1"/>
    <property type="match status" value="1"/>
</dbReference>
<evidence type="ECO:0000256" key="11">
    <source>
        <dbReference type="HAMAP-Rule" id="MF_00848"/>
    </source>
</evidence>
<comment type="catalytic activity">
    <reaction evidence="9 11">
        <text>ATP + H2O = ADP + phosphate + H(+)</text>
        <dbReference type="Rhea" id="RHEA:13065"/>
        <dbReference type="ChEBI" id="CHEBI:15377"/>
        <dbReference type="ChEBI" id="CHEBI:15378"/>
        <dbReference type="ChEBI" id="CHEBI:30616"/>
        <dbReference type="ChEBI" id="CHEBI:43474"/>
        <dbReference type="ChEBI" id="CHEBI:456216"/>
    </reaction>
</comment>
<feature type="binding site" evidence="11">
    <location>
        <begin position="36"/>
        <end position="43"/>
    </location>
    <ligand>
        <name>ATP</name>
        <dbReference type="ChEBI" id="CHEBI:30616"/>
        <label>1</label>
    </ligand>
</feature>
<dbReference type="RefSeq" id="WP_078253646.1">
    <property type="nucleotide sequence ID" value="NZ_MUYU01000007.1"/>
</dbReference>
<evidence type="ECO:0000259" key="13">
    <source>
        <dbReference type="PROSITE" id="PS50893"/>
    </source>
</evidence>
<evidence type="ECO:0000313" key="14">
    <source>
        <dbReference type="EMBL" id="OOS25159.1"/>
    </source>
</evidence>
<dbReference type="AlphaFoldDB" id="A0A1T0CSG1"/>
<dbReference type="Pfam" id="PF16326">
    <property type="entry name" value="ABC_tran_CTD"/>
    <property type="match status" value="1"/>
</dbReference>
<dbReference type="GO" id="GO:0016887">
    <property type="term" value="F:ATP hydrolysis activity"/>
    <property type="evidence" value="ECO:0007669"/>
    <property type="project" value="UniProtKB-UniRule"/>
</dbReference>
<keyword evidence="7 11" id="KW-0238">DNA-binding</keyword>
<dbReference type="FunFam" id="3.40.50.300:FF:000011">
    <property type="entry name" value="Putative ABC transporter ATP-binding component"/>
    <property type="match status" value="1"/>
</dbReference>
<dbReference type="HAMAP" id="MF_00848">
    <property type="entry name" value="Uup"/>
    <property type="match status" value="1"/>
</dbReference>
<evidence type="ECO:0000256" key="6">
    <source>
        <dbReference type="ARBA" id="ARBA00022840"/>
    </source>
</evidence>
<dbReference type="InterPro" id="IPR003439">
    <property type="entry name" value="ABC_transporter-like_ATP-bd"/>
</dbReference>
<gene>
    <name evidence="11" type="primary">uup</name>
    <name evidence="14" type="ORF">B0680_03130</name>
</gene>
<evidence type="ECO:0000256" key="10">
    <source>
        <dbReference type="ARBA" id="ARBA00061478"/>
    </source>
</evidence>
<dbReference type="InterPro" id="IPR032524">
    <property type="entry name" value="ABC_tran_C"/>
</dbReference>
<feature type="domain" description="ABC transporter" evidence="13">
    <location>
        <begin position="323"/>
        <end position="554"/>
    </location>
</feature>
<dbReference type="EC" id="3.6.1.-" evidence="11"/>
<feature type="domain" description="ABC transporter" evidence="13">
    <location>
        <begin position="4"/>
        <end position="251"/>
    </location>
</feature>
<reference evidence="14 15" key="1">
    <citation type="submission" date="2017-02" db="EMBL/GenBank/DDBJ databases">
        <title>Draft genome sequence of Moraxella pluranimalium CCUG 54913T type strain.</title>
        <authorList>
            <person name="Salva-Serra F."/>
            <person name="Engstrom-Jakobsson H."/>
            <person name="Thorell K."/>
            <person name="Jaen-Luchoro D."/>
            <person name="Gonzales-Siles L."/>
            <person name="Karlsson R."/>
            <person name="Yazdan S."/>
            <person name="Boulund F."/>
            <person name="Johnning A."/>
            <person name="Engstrand L."/>
            <person name="Kristiansson E."/>
            <person name="Moore E."/>
        </authorList>
    </citation>
    <scope>NUCLEOTIDE SEQUENCE [LARGE SCALE GENOMIC DNA]</scope>
    <source>
        <strain evidence="14 15">CCUG 54913</strain>
    </source>
</reference>
<evidence type="ECO:0000256" key="2">
    <source>
        <dbReference type="ARBA" id="ARBA00022737"/>
    </source>
</evidence>
<name>A0A1T0CSG1_9GAMM</name>
<keyword evidence="15" id="KW-1185">Reference proteome</keyword>
<dbReference type="PANTHER" id="PTHR42855:SF1">
    <property type="entry name" value="ABC TRANSPORTER DOMAIN-CONTAINING PROTEIN"/>
    <property type="match status" value="1"/>
</dbReference>
<evidence type="ECO:0000256" key="1">
    <source>
        <dbReference type="ARBA" id="ARBA00022490"/>
    </source>
</evidence>
<protein>
    <recommendedName>
        <fullName evidence="11">ATP-binding protein Uup</fullName>
        <ecNumber evidence="11">3.6.1.-</ecNumber>
    </recommendedName>
</protein>
<dbReference type="Gene3D" id="3.40.50.300">
    <property type="entry name" value="P-loop containing nucleotide triphosphate hydrolases"/>
    <property type="match status" value="2"/>
</dbReference>
<evidence type="ECO:0000256" key="5">
    <source>
        <dbReference type="ARBA" id="ARBA00022801"/>
    </source>
</evidence>
<organism evidence="14 15">
    <name type="scientific">Moraxella pluranimalium</name>
    <dbReference type="NCBI Taxonomy" id="470453"/>
    <lineage>
        <taxon>Bacteria</taxon>
        <taxon>Pseudomonadati</taxon>
        <taxon>Pseudomonadota</taxon>
        <taxon>Gammaproteobacteria</taxon>
        <taxon>Moraxellales</taxon>
        <taxon>Moraxellaceae</taxon>
        <taxon>Moraxella</taxon>
    </lineage>
</organism>
<sequence>MALIQLKNIHLAFGVAPILDGVNFSLEPNERVCLIGRNGEGKSTLLKLITGDLHADDGEVLIKDGTKIAMLAQDVPDGDMAVLDVVMSGNQHIADTLKAYQIASDACGLGDHKACDEMSHLQHTLDVLHGWDFERKARAIIDSMGLDATAKLSELSGGRKRRVLLARALVTEPDVLLLDEPTNHLDIESIDWLENFLLNERLTVLFITHDRKFVDRLATRIIELDRGQLGSYDVNQGAGGYARYQELKELELASEQKSFAEFDKKLAQEEAWIRQGIKARRTRNEGRVRALKALREERKARRDVVGNVQISQNTSEKSGKIICEVNHLTLEYGDKILLKDFSTLLLRGDKVGIIGKNGVGKTTLIKTILGLDNSAVKQGSVKLGTNLNIAFFDQLKDDLDPEKSVADNVSEGSDHVEVGGRKTHILGYLQDFLFSPNRARTPVKALSGGEKARVLLAKLLLKPANVLVLDEPTNDLDMATLELLEEFVVNFDGTVLLISHDRAFMDNVVTQTWVFDTDKHGNGVVLEYIGGYEDYLVQHERFLAANPKPMAKPTDNKADKVEQTDKPAQSATATATAQKTETKRKLSYKEQRELESLPDEIAALETEQSELNAKLEDGSWFTTDLAAATAASGRLGEIDELLLAKLERWDELESIAK</sequence>
<keyword evidence="6 11" id="KW-0067">ATP-binding</keyword>
<keyword evidence="1 11" id="KW-0963">Cytoplasm</keyword>
<dbReference type="InterPro" id="IPR027417">
    <property type="entry name" value="P-loop_NTPase"/>
</dbReference>
<dbReference type="Pfam" id="PF00005">
    <property type="entry name" value="ABC_tran"/>
    <property type="match status" value="2"/>
</dbReference>
<feature type="compositionally biased region" description="Basic and acidic residues" evidence="12">
    <location>
        <begin position="554"/>
        <end position="565"/>
    </location>
</feature>
<keyword evidence="8 11" id="KW-0234">DNA repair</keyword>
<dbReference type="OrthoDB" id="9808609at2"/>
<feature type="region of interest" description="Disordered" evidence="12">
    <location>
        <begin position="546"/>
        <end position="586"/>
    </location>
</feature>
<dbReference type="GO" id="GO:0003677">
    <property type="term" value="F:DNA binding"/>
    <property type="evidence" value="ECO:0007669"/>
    <property type="project" value="UniProtKB-UniRule"/>
</dbReference>
<evidence type="ECO:0000256" key="7">
    <source>
        <dbReference type="ARBA" id="ARBA00023125"/>
    </source>
</evidence>
<dbReference type="PROSITE" id="PS50893">
    <property type="entry name" value="ABC_TRANSPORTER_2"/>
    <property type="match status" value="2"/>
</dbReference>
<keyword evidence="5 11" id="KW-0378">Hydrolase</keyword>
<keyword evidence="2 11" id="KW-0677">Repeat</keyword>
<dbReference type="CDD" id="cd03221">
    <property type="entry name" value="ABCF_EF-3"/>
    <property type="match status" value="2"/>
</dbReference>
<comment type="function">
    <text evidence="11">Probably plays a role in ribosome assembly or function. May be involved in resolution of branched DNA intermediates that result from template switching in postreplication gaps. Binds DNA and has ATPase activity.</text>
</comment>
<dbReference type="GO" id="GO:0005524">
    <property type="term" value="F:ATP binding"/>
    <property type="evidence" value="ECO:0007669"/>
    <property type="project" value="UniProtKB-UniRule"/>
</dbReference>
<dbReference type="Proteomes" id="UP000189800">
    <property type="component" value="Unassembled WGS sequence"/>
</dbReference>
<dbReference type="PANTHER" id="PTHR42855">
    <property type="entry name" value="ABC TRANSPORTER ATP-BINDING SUBUNIT"/>
    <property type="match status" value="1"/>
</dbReference>
<dbReference type="GO" id="GO:0043022">
    <property type="term" value="F:ribosome binding"/>
    <property type="evidence" value="ECO:0007669"/>
    <property type="project" value="UniProtKB-UniRule"/>
</dbReference>
<dbReference type="InterPro" id="IPR037118">
    <property type="entry name" value="Val-tRNA_synth_C_sf"/>
</dbReference>
<proteinExistence type="inferred from homology"/>
<dbReference type="GO" id="GO:0006281">
    <property type="term" value="P:DNA repair"/>
    <property type="evidence" value="ECO:0007669"/>
    <property type="project" value="UniProtKB-KW"/>
</dbReference>
<keyword evidence="4 11" id="KW-0227">DNA damage</keyword>
<evidence type="ECO:0000256" key="8">
    <source>
        <dbReference type="ARBA" id="ARBA00023204"/>
    </source>
</evidence>
<dbReference type="FunFam" id="3.40.50.300:FF:000309">
    <property type="entry name" value="ABC transporter ATP-binding protein"/>
    <property type="match status" value="1"/>
</dbReference>
<dbReference type="InterPro" id="IPR043686">
    <property type="entry name" value="Uup"/>
</dbReference>
<dbReference type="InterPro" id="IPR003593">
    <property type="entry name" value="AAA+_ATPase"/>
</dbReference>
<dbReference type="InterPro" id="IPR032781">
    <property type="entry name" value="ABC_tran_Xtn"/>
</dbReference>
<evidence type="ECO:0000313" key="15">
    <source>
        <dbReference type="Proteomes" id="UP000189800"/>
    </source>
</evidence>
<dbReference type="InterPro" id="IPR017871">
    <property type="entry name" value="ABC_transporter-like_CS"/>
</dbReference>
<keyword evidence="3 11" id="KW-0547">Nucleotide-binding</keyword>
<evidence type="ECO:0000256" key="3">
    <source>
        <dbReference type="ARBA" id="ARBA00022741"/>
    </source>
</evidence>
<comment type="similarity">
    <text evidence="10 11">Belongs to the ABC transporter superfamily. ABCF family. Uup subfamily.</text>
</comment>
<feature type="compositionally biased region" description="Low complexity" evidence="12">
    <location>
        <begin position="568"/>
        <end position="579"/>
    </location>
</feature>
<dbReference type="SUPFAM" id="SSF52540">
    <property type="entry name" value="P-loop containing nucleoside triphosphate hydrolases"/>
    <property type="match status" value="2"/>
</dbReference>
<evidence type="ECO:0000256" key="12">
    <source>
        <dbReference type="SAM" id="MobiDB-lite"/>
    </source>
</evidence>
<dbReference type="InterPro" id="IPR051309">
    <property type="entry name" value="ABCF_ATPase"/>
</dbReference>